<accession>A0ABY4IK18</accession>
<dbReference type="PANTHER" id="PTHR30349">
    <property type="entry name" value="PHAGE INTEGRASE-RELATED"/>
    <property type="match status" value="1"/>
</dbReference>
<dbReference type="SUPFAM" id="SSF56349">
    <property type="entry name" value="DNA breaking-rejoining enzymes"/>
    <property type="match status" value="1"/>
</dbReference>
<name>A0ABY4IK18_9MICO</name>
<organism evidence="7 8">
    <name type="scientific">Microbacterium sufflavum</name>
    <dbReference type="NCBI Taxonomy" id="2851649"/>
    <lineage>
        <taxon>Bacteria</taxon>
        <taxon>Bacillati</taxon>
        <taxon>Actinomycetota</taxon>
        <taxon>Actinomycetes</taxon>
        <taxon>Micrococcales</taxon>
        <taxon>Microbacteriaceae</taxon>
        <taxon>Microbacterium</taxon>
    </lineage>
</organism>
<protein>
    <submittedName>
        <fullName evidence="7">Tyrosine-type recombinase/integrase</fullName>
    </submittedName>
</protein>
<keyword evidence="2 4" id="KW-0238">DNA-binding</keyword>
<dbReference type="InterPro" id="IPR011010">
    <property type="entry name" value="DNA_brk_join_enz"/>
</dbReference>
<evidence type="ECO:0000313" key="8">
    <source>
        <dbReference type="Proteomes" id="UP000831467"/>
    </source>
</evidence>
<dbReference type="Gene3D" id="1.10.150.130">
    <property type="match status" value="1"/>
</dbReference>
<evidence type="ECO:0000313" key="7">
    <source>
        <dbReference type="EMBL" id="UPL12176.1"/>
    </source>
</evidence>
<evidence type="ECO:0000256" key="1">
    <source>
        <dbReference type="ARBA" id="ARBA00008857"/>
    </source>
</evidence>
<sequence length="387" mass="42364">MSAPKRKRRETFGSLRKLPSGRYQATYVGPDGVRHNAPSTFTTMTDARAFLRSVQDRIALSTWQSPADETAARQRDGLTFAAYAETWLGTRFNSKGEPLRATTMQEYRRLLAAPLAPFAQRPLSAVTRAEVEAWRASLLATGRRTQTASAYGLLKSIYASALENELITATPCTIKGGATTVTGRKVAPPTDDELDVIVASITPRFRALVLVAAWGGLRYGEATELRRKDVHVKRRAGEVVSIALSVERAVVHITGQGFKVGPPKSDSGVRVVELPSFVFADVLAHLEEHTGRFGESLLFPGADGASHLMQSSFTRYWYPARKAAGREDMPFHALRHFAGTRYAATGATLRDTMARLGHSSTGAAMRYQHETGRSSELVAKMVRRVAD</sequence>
<dbReference type="InterPro" id="IPR013762">
    <property type="entry name" value="Integrase-like_cat_sf"/>
</dbReference>
<dbReference type="PROSITE" id="PS51898">
    <property type="entry name" value="TYR_RECOMBINASE"/>
    <property type="match status" value="1"/>
</dbReference>
<dbReference type="Proteomes" id="UP000831467">
    <property type="component" value="Chromosome"/>
</dbReference>
<gene>
    <name evidence="7" type="ORF">KV394_14115</name>
</gene>
<dbReference type="Pfam" id="PF00589">
    <property type="entry name" value="Phage_integrase"/>
    <property type="match status" value="1"/>
</dbReference>
<evidence type="ECO:0000256" key="3">
    <source>
        <dbReference type="ARBA" id="ARBA00023172"/>
    </source>
</evidence>
<evidence type="ECO:0000256" key="2">
    <source>
        <dbReference type="ARBA" id="ARBA00023125"/>
    </source>
</evidence>
<dbReference type="Pfam" id="PF26003">
    <property type="entry name" value="Integrase_N_phage"/>
    <property type="match status" value="1"/>
</dbReference>
<evidence type="ECO:0000256" key="4">
    <source>
        <dbReference type="PROSITE-ProRule" id="PRU01248"/>
    </source>
</evidence>
<dbReference type="PANTHER" id="PTHR30349:SF64">
    <property type="entry name" value="PROPHAGE INTEGRASE INTD-RELATED"/>
    <property type="match status" value="1"/>
</dbReference>
<dbReference type="InterPro" id="IPR010998">
    <property type="entry name" value="Integrase_recombinase_N"/>
</dbReference>
<evidence type="ECO:0000259" key="6">
    <source>
        <dbReference type="PROSITE" id="PS51900"/>
    </source>
</evidence>
<dbReference type="EMBL" id="CP078076">
    <property type="protein sequence ID" value="UPL12176.1"/>
    <property type="molecule type" value="Genomic_DNA"/>
</dbReference>
<dbReference type="PROSITE" id="PS51900">
    <property type="entry name" value="CB"/>
    <property type="match status" value="1"/>
</dbReference>
<dbReference type="InterPro" id="IPR002104">
    <property type="entry name" value="Integrase_catalytic"/>
</dbReference>
<proteinExistence type="inferred from homology"/>
<comment type="similarity">
    <text evidence="1">Belongs to the 'phage' integrase family.</text>
</comment>
<evidence type="ECO:0000259" key="5">
    <source>
        <dbReference type="PROSITE" id="PS51898"/>
    </source>
</evidence>
<reference evidence="7 8" key="1">
    <citation type="submission" date="2021-06" db="EMBL/GenBank/DDBJ databases">
        <title>Genome-based taxonomic framework of Microbacterium strains isolated from marine environment, the description of four new species and reclassification of four preexisting species.</title>
        <authorList>
            <person name="Lee S.D."/>
            <person name="Kim S.-M."/>
            <person name="Byeon Y.-S."/>
            <person name="Yang H.L."/>
            <person name="Kim I.S."/>
        </authorList>
    </citation>
    <scope>NUCLEOTIDE SEQUENCE [LARGE SCALE GENOMIC DNA]</scope>
    <source>
        <strain evidence="7 8">SSW1-51</strain>
    </source>
</reference>
<keyword evidence="8" id="KW-1185">Reference proteome</keyword>
<dbReference type="InterPro" id="IPR058717">
    <property type="entry name" value="Phage_L5_Integrase_N"/>
</dbReference>
<dbReference type="Gene3D" id="1.10.443.10">
    <property type="entry name" value="Intergrase catalytic core"/>
    <property type="match status" value="1"/>
</dbReference>
<dbReference type="RefSeq" id="WP_247981710.1">
    <property type="nucleotide sequence ID" value="NZ_CP078076.1"/>
</dbReference>
<feature type="domain" description="Core-binding (CB)" evidence="6">
    <location>
        <begin position="78"/>
        <end position="162"/>
    </location>
</feature>
<dbReference type="InterPro" id="IPR050090">
    <property type="entry name" value="Tyrosine_recombinase_XerCD"/>
</dbReference>
<feature type="domain" description="Tyr recombinase" evidence="5">
    <location>
        <begin position="184"/>
        <end position="383"/>
    </location>
</feature>
<keyword evidence="3" id="KW-0233">DNA recombination</keyword>
<dbReference type="InterPro" id="IPR044068">
    <property type="entry name" value="CB"/>
</dbReference>